<dbReference type="Proteomes" id="UP000054408">
    <property type="component" value="Unassembled WGS sequence"/>
</dbReference>
<keyword evidence="3" id="KW-1185">Reference proteome</keyword>
<name>A0A0L0DLR0_THETB</name>
<evidence type="ECO:0000313" key="3">
    <source>
        <dbReference type="Proteomes" id="UP000054408"/>
    </source>
</evidence>
<proteinExistence type="predicted"/>
<feature type="region of interest" description="Disordered" evidence="1">
    <location>
        <begin position="1"/>
        <end position="38"/>
    </location>
</feature>
<dbReference type="RefSeq" id="XP_013754657.1">
    <property type="nucleotide sequence ID" value="XM_013899203.1"/>
</dbReference>
<dbReference type="GeneID" id="25567764"/>
<protein>
    <submittedName>
        <fullName evidence="2">Uncharacterized protein</fullName>
    </submittedName>
</protein>
<gene>
    <name evidence="2" type="ORF">AMSG_09266</name>
</gene>
<reference evidence="2 3" key="1">
    <citation type="submission" date="2010-05" db="EMBL/GenBank/DDBJ databases">
        <title>The Genome Sequence of Thecamonas trahens ATCC 50062.</title>
        <authorList>
            <consortium name="The Broad Institute Genome Sequencing Platform"/>
            <person name="Russ C."/>
            <person name="Cuomo C."/>
            <person name="Shea T."/>
            <person name="Young S.K."/>
            <person name="Zeng Q."/>
            <person name="Koehrsen M."/>
            <person name="Haas B."/>
            <person name="Borodovsky M."/>
            <person name="Guigo R."/>
            <person name="Alvarado L."/>
            <person name="Berlin A."/>
            <person name="Bochicchio J."/>
            <person name="Borenstein D."/>
            <person name="Chapman S."/>
            <person name="Chen Z."/>
            <person name="Freedman E."/>
            <person name="Gellesch M."/>
            <person name="Goldberg J."/>
            <person name="Griggs A."/>
            <person name="Gujja S."/>
            <person name="Heilman E."/>
            <person name="Heiman D."/>
            <person name="Hepburn T."/>
            <person name="Howarth C."/>
            <person name="Jen D."/>
            <person name="Larson L."/>
            <person name="Mehta T."/>
            <person name="Park D."/>
            <person name="Pearson M."/>
            <person name="Roberts A."/>
            <person name="Saif S."/>
            <person name="Shenoy N."/>
            <person name="Sisk P."/>
            <person name="Stolte C."/>
            <person name="Sykes S."/>
            <person name="Thomson T."/>
            <person name="Walk T."/>
            <person name="White J."/>
            <person name="Yandava C."/>
            <person name="Burger G."/>
            <person name="Gray M.W."/>
            <person name="Holland P.W.H."/>
            <person name="King N."/>
            <person name="Lang F.B.F."/>
            <person name="Roger A.J."/>
            <person name="Ruiz-Trillo I."/>
            <person name="Lander E."/>
            <person name="Nusbaum C."/>
        </authorList>
    </citation>
    <scope>NUCLEOTIDE SEQUENCE [LARGE SCALE GENOMIC DNA]</scope>
    <source>
        <strain evidence="2 3">ATCC 50062</strain>
    </source>
</reference>
<dbReference type="AlphaFoldDB" id="A0A0L0DLR0"/>
<evidence type="ECO:0000256" key="1">
    <source>
        <dbReference type="SAM" id="MobiDB-lite"/>
    </source>
</evidence>
<sequence>MADGMETWKPEMSATSSDADWPRNGALLKGKESDDHPGWVQFEDGRWLPTTQHGTQILFKQ</sequence>
<evidence type="ECO:0000313" key="2">
    <source>
        <dbReference type="EMBL" id="KNC53185.1"/>
    </source>
</evidence>
<dbReference type="EMBL" id="GL349479">
    <property type="protein sequence ID" value="KNC53185.1"/>
    <property type="molecule type" value="Genomic_DNA"/>
</dbReference>
<dbReference type="OrthoDB" id="524656at2759"/>
<organism evidence="2 3">
    <name type="scientific">Thecamonas trahens ATCC 50062</name>
    <dbReference type="NCBI Taxonomy" id="461836"/>
    <lineage>
        <taxon>Eukaryota</taxon>
        <taxon>Apusozoa</taxon>
        <taxon>Apusomonadida</taxon>
        <taxon>Apusomonadidae</taxon>
        <taxon>Thecamonas</taxon>
    </lineage>
</organism>
<accession>A0A0L0DLR0</accession>
<dbReference type="eggNOG" id="ENOG502SCDY">
    <property type="taxonomic scope" value="Eukaryota"/>
</dbReference>